<feature type="compositionally biased region" description="Basic residues" evidence="1">
    <location>
        <begin position="20"/>
        <end position="40"/>
    </location>
</feature>
<reference evidence="3 4" key="1">
    <citation type="submission" date="2016-01" db="EMBL/GenBank/DDBJ databases">
        <title>Biosynthesis of antibiotic leucinostatins and their inhibition on Phytophthora in bio-control Purpureocillium lilacinum.</title>
        <authorList>
            <person name="Wang G."/>
            <person name="Liu Z."/>
            <person name="Lin R."/>
            <person name="Li E."/>
            <person name="Mao Z."/>
            <person name="Ling J."/>
            <person name="Yin W."/>
            <person name="Xie B."/>
        </authorList>
    </citation>
    <scope>NUCLEOTIDE SEQUENCE [LARGE SCALE GENOMIC DNA]</scope>
    <source>
        <strain evidence="3">PLBJ-1</strain>
    </source>
</reference>
<feature type="compositionally biased region" description="Low complexity" evidence="1">
    <location>
        <begin position="278"/>
        <end position="292"/>
    </location>
</feature>
<evidence type="ECO:0000313" key="3">
    <source>
        <dbReference type="EMBL" id="OAQ58572.1"/>
    </source>
</evidence>
<feature type="compositionally biased region" description="Basic and acidic residues" evidence="1">
    <location>
        <begin position="1"/>
        <end position="11"/>
    </location>
</feature>
<feature type="compositionally biased region" description="Low complexity" evidence="1">
    <location>
        <begin position="56"/>
        <end position="75"/>
    </location>
</feature>
<accession>A0A179EZJ2</accession>
<organism evidence="3 4">
    <name type="scientific">Purpureocillium lilacinum</name>
    <name type="common">Paecilomyces lilacinus</name>
    <dbReference type="NCBI Taxonomy" id="33203"/>
    <lineage>
        <taxon>Eukaryota</taxon>
        <taxon>Fungi</taxon>
        <taxon>Dikarya</taxon>
        <taxon>Ascomycota</taxon>
        <taxon>Pezizomycotina</taxon>
        <taxon>Sordariomycetes</taxon>
        <taxon>Hypocreomycetidae</taxon>
        <taxon>Hypocreales</taxon>
        <taxon>Ophiocordycipitaceae</taxon>
        <taxon>Purpureocillium</taxon>
    </lineage>
</organism>
<keyword evidence="3" id="KW-0238">DNA-binding</keyword>
<feature type="compositionally biased region" description="Pro residues" evidence="1">
    <location>
        <begin position="293"/>
        <end position="306"/>
    </location>
</feature>
<feature type="region of interest" description="Disordered" evidence="1">
    <location>
        <begin position="393"/>
        <end position="412"/>
    </location>
</feature>
<name>A0A179EZJ2_PURLI</name>
<feature type="region of interest" description="Disordered" evidence="1">
    <location>
        <begin position="259"/>
        <end position="310"/>
    </location>
</feature>
<dbReference type="EMBL" id="LSBH01000049">
    <property type="protein sequence ID" value="OAQ58572.1"/>
    <property type="molecule type" value="Genomic_DNA"/>
</dbReference>
<gene>
    <name evidence="3" type="ORF">VFPBJ_11669</name>
</gene>
<proteinExistence type="predicted"/>
<dbReference type="AlphaFoldDB" id="A0A179EZJ2"/>
<evidence type="ECO:0000313" key="4">
    <source>
        <dbReference type="Proteomes" id="UP000078240"/>
    </source>
</evidence>
<evidence type="ECO:0000256" key="1">
    <source>
        <dbReference type="SAM" id="MobiDB-lite"/>
    </source>
</evidence>
<dbReference type="InterPro" id="IPR018289">
    <property type="entry name" value="MULE_transposase_dom"/>
</dbReference>
<feature type="domain" description="MULE transposase" evidence="2">
    <location>
        <begin position="519"/>
        <end position="606"/>
    </location>
</feature>
<dbReference type="PANTHER" id="PTHR47718:SF3">
    <property type="entry name" value="PROTEIN FAR1-RELATED SEQUENCE 5-LIKE"/>
    <property type="match status" value="1"/>
</dbReference>
<dbReference type="GO" id="GO:0003677">
    <property type="term" value="F:DNA binding"/>
    <property type="evidence" value="ECO:0007669"/>
    <property type="project" value="UniProtKB-KW"/>
</dbReference>
<protein>
    <submittedName>
        <fullName evidence="3">Zn(2)-C6 fungal-type DNA-binding domain-containingprotein</fullName>
    </submittedName>
</protein>
<feature type="region of interest" description="Disordered" evidence="1">
    <location>
        <begin position="1"/>
        <end position="114"/>
    </location>
</feature>
<dbReference type="Proteomes" id="UP000078240">
    <property type="component" value="Unassembled WGS sequence"/>
</dbReference>
<dbReference type="Pfam" id="PF10551">
    <property type="entry name" value="MULE"/>
    <property type="match status" value="1"/>
</dbReference>
<dbReference type="PANTHER" id="PTHR47718">
    <property type="entry name" value="OS01G0519700 PROTEIN"/>
    <property type="match status" value="1"/>
</dbReference>
<comment type="caution">
    <text evidence="3">The sequence shown here is derived from an EMBL/GenBank/DDBJ whole genome shotgun (WGS) entry which is preliminary data.</text>
</comment>
<evidence type="ECO:0000259" key="2">
    <source>
        <dbReference type="Pfam" id="PF10551"/>
    </source>
</evidence>
<sequence length="606" mass="67646">MTLLIQRHDSYSAHNGSRPVRVRTHRVGLHSHQPTRRTRALRSEAATDPLAVGNRTSGPGSMPQTSSPSSSVSSQIRRTRRLSPSDQLPAPKRPRQSRQARASPPLSANRPSSASSIATSIGQYYGIGDEDTLGNLFASYPETFTTAPQPHGSRGLHEPPWELLLNHEIHLSNDFPSARGRPLRVRIPIPGPGVDALLCASPPRSAQGPPAATRAEFQSALQLVQEVIGTDRRLAFELARSYERVREWRERWNYSPLGSDVLESPPPYSPPRDTQSRALSSSPPSLDDSSSPAPDPIPNPPIPGDPAPSAEALFDQVNTFAKGHGFGIVRRNAYSYKGRKIRYSFQCDRFGEPGPTEGAGIRQRKSRKCGCKWVVVAEALEDEKWLLRRHPYPEHSQHNHGRSIGPSAHPSHRRLTTPIRVTVESTSRRVGIRARDVRAVVEEQHNEAVLTQRDIYNARSLINRVKLNGHTPTAALIKLFDDIQIPYLVKWADDDPNRLLGLVWTFPYAVQMWKRFPEVISFDNTYNTNRFKLPLFQATGQTCLGSIFNAAFGLIDNERREGFQFLAEGIQQLSEQHAIRQPDVIVTDFDDQMKAALNDQIPDAQQ</sequence>